<dbReference type="GO" id="GO:0016832">
    <property type="term" value="F:aldehyde-lyase activity"/>
    <property type="evidence" value="ECO:0007669"/>
    <property type="project" value="TreeGrafter"/>
</dbReference>
<evidence type="ECO:0000256" key="3">
    <source>
        <dbReference type="ARBA" id="ARBA00023239"/>
    </source>
</evidence>
<dbReference type="SUPFAM" id="SSF51621">
    <property type="entry name" value="Phosphoenolpyruvate/pyruvate domain"/>
    <property type="match status" value="1"/>
</dbReference>
<dbReference type="GO" id="GO:0005737">
    <property type="term" value="C:cytoplasm"/>
    <property type="evidence" value="ECO:0007669"/>
    <property type="project" value="TreeGrafter"/>
</dbReference>
<proteinExistence type="inferred from homology"/>
<keyword evidence="2" id="KW-0479">Metal-binding</keyword>
<evidence type="ECO:0000256" key="2">
    <source>
        <dbReference type="ARBA" id="ARBA00022723"/>
    </source>
</evidence>
<organism evidence="5 6">
    <name type="scientific">Sarocladium strictum</name>
    <name type="common">Black bundle disease fungus</name>
    <name type="synonym">Acremonium strictum</name>
    <dbReference type="NCBI Taxonomy" id="5046"/>
    <lineage>
        <taxon>Eukaryota</taxon>
        <taxon>Fungi</taxon>
        <taxon>Dikarya</taxon>
        <taxon>Ascomycota</taxon>
        <taxon>Pezizomycotina</taxon>
        <taxon>Sordariomycetes</taxon>
        <taxon>Hypocreomycetidae</taxon>
        <taxon>Hypocreales</taxon>
        <taxon>Sarocladiaceae</taxon>
        <taxon>Sarocladium</taxon>
    </lineage>
</organism>
<dbReference type="Proteomes" id="UP001175261">
    <property type="component" value="Unassembled WGS sequence"/>
</dbReference>
<dbReference type="PANTHER" id="PTHR30502:SF0">
    <property type="entry name" value="PHOSPHOENOLPYRUVATE CARBOXYLASE FAMILY PROTEIN"/>
    <property type="match status" value="1"/>
</dbReference>
<accession>A0AA39GBM3</accession>
<reference evidence="5" key="1">
    <citation type="submission" date="2022-10" db="EMBL/GenBank/DDBJ databases">
        <title>Determination and structural analysis of whole genome sequence of Sarocladium strictum F4-1.</title>
        <authorList>
            <person name="Hu L."/>
            <person name="Jiang Y."/>
        </authorList>
    </citation>
    <scope>NUCLEOTIDE SEQUENCE</scope>
    <source>
        <strain evidence="5">F4-1</strain>
    </source>
</reference>
<evidence type="ECO:0000259" key="4">
    <source>
        <dbReference type="Pfam" id="PF03328"/>
    </source>
</evidence>
<sequence>MADCQNVLITKAAAGQLCKAMGIRLVTNPLVVALAKNANFDALFIDMEHSSFSLADASAISYAGLLNGLTPFVRLPHECGMGFVQQVLDGGAMGVIFPHIVTAAHARAAVESCKFPPRGRRSMWAQQPALGMRAVSLPKLVNACNRVASSVVVMIEAAESLEHIDAIAAVEGVDMLLVGCLDLSTDMNIPGRFEDEEFRAALEAVSRACRHRGRIMGLAGIYNNPSFQDWVINELGVRFMLCQQDSNLLAGAAKECAQGVAGVDRTVLVNGNGVKSLPSHARGV</sequence>
<keyword evidence="3" id="KW-0456">Lyase</keyword>
<dbReference type="GO" id="GO:0046872">
    <property type="term" value="F:metal ion binding"/>
    <property type="evidence" value="ECO:0007669"/>
    <property type="project" value="UniProtKB-KW"/>
</dbReference>
<name>A0AA39GBM3_SARSR</name>
<keyword evidence="6" id="KW-1185">Reference proteome</keyword>
<dbReference type="InterPro" id="IPR005000">
    <property type="entry name" value="Aldolase/citrate-lyase_domain"/>
</dbReference>
<dbReference type="InterPro" id="IPR050251">
    <property type="entry name" value="HpcH-HpaI_aldolase"/>
</dbReference>
<protein>
    <recommendedName>
        <fullName evidence="4">HpcH/HpaI aldolase/citrate lyase domain-containing protein</fullName>
    </recommendedName>
</protein>
<evidence type="ECO:0000313" key="5">
    <source>
        <dbReference type="EMBL" id="KAK0383743.1"/>
    </source>
</evidence>
<evidence type="ECO:0000313" key="6">
    <source>
        <dbReference type="Proteomes" id="UP001175261"/>
    </source>
</evidence>
<gene>
    <name evidence="5" type="ORF">NLU13_9654</name>
</gene>
<dbReference type="InterPro" id="IPR015813">
    <property type="entry name" value="Pyrv/PenolPyrv_kinase-like_dom"/>
</dbReference>
<comment type="similarity">
    <text evidence="1">Belongs to the HpcH/HpaI aldolase family.</text>
</comment>
<comment type="caution">
    <text evidence="5">The sequence shown here is derived from an EMBL/GenBank/DDBJ whole genome shotgun (WGS) entry which is preliminary data.</text>
</comment>
<dbReference type="PANTHER" id="PTHR30502">
    <property type="entry name" value="2-KETO-3-DEOXY-L-RHAMNONATE ALDOLASE"/>
    <property type="match status" value="1"/>
</dbReference>
<dbReference type="Gene3D" id="3.20.20.60">
    <property type="entry name" value="Phosphoenolpyruvate-binding domains"/>
    <property type="match status" value="1"/>
</dbReference>
<evidence type="ECO:0000256" key="1">
    <source>
        <dbReference type="ARBA" id="ARBA00005568"/>
    </source>
</evidence>
<feature type="domain" description="HpcH/HpaI aldolase/citrate lyase" evidence="4">
    <location>
        <begin position="27"/>
        <end position="214"/>
    </location>
</feature>
<dbReference type="InterPro" id="IPR040442">
    <property type="entry name" value="Pyrv_kinase-like_dom_sf"/>
</dbReference>
<dbReference type="AlphaFoldDB" id="A0AA39GBM3"/>
<dbReference type="Pfam" id="PF03328">
    <property type="entry name" value="HpcH_HpaI"/>
    <property type="match status" value="1"/>
</dbReference>
<dbReference type="EMBL" id="JAPDFR010000009">
    <property type="protein sequence ID" value="KAK0383743.1"/>
    <property type="molecule type" value="Genomic_DNA"/>
</dbReference>